<dbReference type="OMA" id="RSCPNET"/>
<evidence type="ECO:0000256" key="1">
    <source>
        <dbReference type="SAM" id="MobiDB-lite"/>
    </source>
</evidence>
<accession>A0A220SX14</accession>
<dbReference type="AlphaFoldDB" id="A0A220SX14"/>
<keyword evidence="2" id="KW-0614">Plasmid</keyword>
<protein>
    <submittedName>
        <fullName evidence="2">Uncharacterized protein</fullName>
    </submittedName>
</protein>
<feature type="compositionally biased region" description="Basic and acidic residues" evidence="1">
    <location>
        <begin position="107"/>
        <end position="118"/>
    </location>
</feature>
<dbReference type="EMBL" id="KX906370">
    <property type="protein sequence ID" value="ASK38274.1"/>
    <property type="molecule type" value="Genomic_DNA"/>
</dbReference>
<proteinExistence type="predicted"/>
<dbReference type="Gene3D" id="3.30.2310.20">
    <property type="entry name" value="RelE-like"/>
    <property type="match status" value="1"/>
</dbReference>
<organism evidence="2">
    <name type="scientific">Halorubrum lacusprofundi</name>
    <dbReference type="NCBI Taxonomy" id="2247"/>
    <lineage>
        <taxon>Archaea</taxon>
        <taxon>Methanobacteriati</taxon>
        <taxon>Methanobacteriota</taxon>
        <taxon>Stenosarchaea group</taxon>
        <taxon>Halobacteria</taxon>
        <taxon>Halobacteriales</taxon>
        <taxon>Haloferacaceae</taxon>
        <taxon>Halorubrum</taxon>
    </lineage>
</organism>
<name>A0A220SX14_9EURY</name>
<feature type="region of interest" description="Disordered" evidence="1">
    <location>
        <begin position="80"/>
        <end position="118"/>
    </location>
</feature>
<dbReference type="SUPFAM" id="SSF143011">
    <property type="entry name" value="RelE-like"/>
    <property type="match status" value="1"/>
</dbReference>
<geneLocation type="plasmid" evidence="2">
    <name>pR1SE2</name>
</geneLocation>
<reference evidence="2" key="1">
    <citation type="submission" date="2016-09" db="EMBL/GenBank/DDBJ databases">
        <title>A plasmid goes viral.</title>
        <authorList>
            <person name="Erdmann S."/>
            <person name="Tschitschko B."/>
            <person name="Cavicchioli R."/>
        </authorList>
    </citation>
    <scope>NUCLEOTIDE SEQUENCE</scope>
    <source>
        <strain evidence="2">HLS1</strain>
        <plasmid evidence="2">pR1SE2</plasmid>
    </source>
</reference>
<evidence type="ECO:0000313" key="2">
    <source>
        <dbReference type="EMBL" id="ASK38274.1"/>
    </source>
</evidence>
<dbReference type="InterPro" id="IPR035093">
    <property type="entry name" value="RelE/ParE_toxin_dom_sf"/>
</dbReference>
<sequence>MSEDWDWKLTDRSKRQFEALDEYARDRIISKLEEVVTDQWREPTDYLEPLAGAPHQKLRVGQFRLGCRADREQRILALLKSSESDTSHSGSGQYRPYTNVNGIQPMLRDRSCPNETKD</sequence>